<dbReference type="InterPro" id="IPR014591">
    <property type="entry name" value="UCP034455"/>
</dbReference>
<organism evidence="2 3">
    <name type="scientific">Candidatus Clostridium radicumherbarum</name>
    <dbReference type="NCBI Taxonomy" id="3381662"/>
    <lineage>
        <taxon>Bacteria</taxon>
        <taxon>Bacillati</taxon>
        <taxon>Bacillota</taxon>
        <taxon>Clostridia</taxon>
        <taxon>Eubacteriales</taxon>
        <taxon>Clostridiaceae</taxon>
        <taxon>Clostridium</taxon>
    </lineage>
</organism>
<keyword evidence="1" id="KW-0812">Transmembrane</keyword>
<name>A0ABW8TN91_9CLOT</name>
<keyword evidence="1" id="KW-0472">Membrane</keyword>
<accession>A0ABW8TN91</accession>
<evidence type="ECO:0000256" key="1">
    <source>
        <dbReference type="SAM" id="Phobius"/>
    </source>
</evidence>
<feature type="transmembrane region" description="Helical" evidence="1">
    <location>
        <begin position="132"/>
        <end position="150"/>
    </location>
</feature>
<gene>
    <name evidence="2" type="ORF">ACJDUH_02090</name>
</gene>
<dbReference type="InterPro" id="IPR021125">
    <property type="entry name" value="DUF2127"/>
</dbReference>
<evidence type="ECO:0000313" key="2">
    <source>
        <dbReference type="EMBL" id="MFL0266877.1"/>
    </source>
</evidence>
<feature type="transmembrane region" description="Helical" evidence="1">
    <location>
        <begin position="108"/>
        <end position="126"/>
    </location>
</feature>
<evidence type="ECO:0000313" key="3">
    <source>
        <dbReference type="Proteomes" id="UP001623661"/>
    </source>
</evidence>
<feature type="transmembrane region" description="Helical" evidence="1">
    <location>
        <begin position="83"/>
        <end position="101"/>
    </location>
</feature>
<feature type="transmembrane region" description="Helical" evidence="1">
    <location>
        <begin position="12"/>
        <end position="38"/>
    </location>
</feature>
<dbReference type="Pfam" id="PF09900">
    <property type="entry name" value="DUF2127"/>
    <property type="match status" value="1"/>
</dbReference>
<dbReference type="Proteomes" id="UP001623661">
    <property type="component" value="Unassembled WGS sequence"/>
</dbReference>
<protein>
    <submittedName>
        <fullName evidence="2">DUF2127 domain-containing protein</fullName>
    </submittedName>
</protein>
<keyword evidence="3" id="KW-1185">Reference proteome</keyword>
<dbReference type="RefSeq" id="WP_406763496.1">
    <property type="nucleotide sequence ID" value="NZ_JBJHZY010000001.1"/>
</dbReference>
<keyword evidence="1" id="KW-1133">Transmembrane helix</keyword>
<dbReference type="EMBL" id="JBJHZY010000001">
    <property type="protein sequence ID" value="MFL0266877.1"/>
    <property type="molecule type" value="Genomic_DNA"/>
</dbReference>
<reference evidence="2 3" key="1">
    <citation type="submission" date="2024-11" db="EMBL/GenBank/DDBJ databases">
        <authorList>
            <person name="Heng Y.C."/>
            <person name="Lim A.C.H."/>
            <person name="Lee J.K.Y."/>
            <person name="Kittelmann S."/>
        </authorList>
    </citation>
    <scope>NUCLEOTIDE SEQUENCE [LARGE SCALE GENOMIC DNA]</scope>
    <source>
        <strain evidence="2 3">WILCCON 0202</strain>
    </source>
</reference>
<comment type="caution">
    <text evidence="2">The sequence shown here is derived from an EMBL/GenBank/DDBJ whole genome shotgun (WGS) entry which is preliminary data.</text>
</comment>
<sequence>MNNKLDNRNIHLGFHIGLILKGLYDTGEVLCGFFLIFLTPERMSKLITFISKNELQEDPNDLVMNYLLSFRHVFSISMQHFTSFYLLSHGLVKILLLVLLWRKKLWAYPMSCVVFMIFVIIQIQRFSQTHSIMLLVLTIIDIAMIALTILEYKNIKTDKVINTK</sequence>
<proteinExistence type="predicted"/>
<dbReference type="PIRSF" id="PIRSF034455">
    <property type="entry name" value="UCP034455"/>
    <property type="match status" value="1"/>
</dbReference>